<feature type="domain" description="Recombinase" evidence="6">
    <location>
        <begin position="227"/>
        <end position="349"/>
    </location>
</feature>
<keyword evidence="8" id="KW-1185">Reference proteome</keyword>
<feature type="compositionally biased region" description="Low complexity" evidence="4">
    <location>
        <begin position="625"/>
        <end position="634"/>
    </location>
</feature>
<feature type="compositionally biased region" description="Basic residues" evidence="4">
    <location>
        <begin position="587"/>
        <end position="596"/>
    </location>
</feature>
<protein>
    <submittedName>
        <fullName evidence="7">Recombinase family protein</fullName>
    </submittedName>
</protein>
<feature type="region of interest" description="Disordered" evidence="4">
    <location>
        <begin position="578"/>
        <end position="634"/>
    </location>
</feature>
<reference evidence="7 8" key="1">
    <citation type="submission" date="2023-04" db="EMBL/GenBank/DDBJ databases">
        <title>The genome sequence of Polyangium sorediatum DSM14670.</title>
        <authorList>
            <person name="Zhang X."/>
        </authorList>
    </citation>
    <scope>NUCLEOTIDE SEQUENCE [LARGE SCALE GENOMIC DNA]</scope>
    <source>
        <strain evidence="7 8">DSM 14670</strain>
    </source>
</reference>
<dbReference type="Pfam" id="PF00239">
    <property type="entry name" value="Resolvase"/>
    <property type="match status" value="1"/>
</dbReference>
<sequence>MSGKGSKGSKARGAGQQGAHVSPPGEVSIIEVAPDTPASVNAVPVNAGPTIADPHTVKRVLTLDGPHAGTSRVLAYRRVSTMEQMRSGTSLEAQGEEILRYCQYARLPEPIDFEETESGGVESQEKREKIAALLKAVRPGDLVVVAKLDRFSRDIVFTISAVRDIIKRGARFLSLAERFDASTPEGETQMALWASIAQMERARIRERTEGNKKRLRAMGKFVEGLPPFGYVRAKGVDGHDKPRRLEIDPVKGPIVREMFEMCLAGKGAPEISRHCQTKYPGVAAFATSWILLNLKNRMYAGQIATTPVRPDKRRQLTQKPAEWVDAHEPIVSLQMWHAAQHALVGRRSYGRKPGVDTRTVNWLMRGLAQCTICGSTISCRPAGKTNVHEGWYVCHKRIAPTLKNAQRFGCQDAPWNRKDEIDSQIEGLLVRHYKALERQLSKAPPASPHAPNFRVQRAKLVTARSNLVSMVSSGAWSMDVIRTEAARIERELAAIDAEERALSAEASADTVANREGALAWLRAIGAQWPSMRVPARRGALAAMLERIKIGPEGIEVEWSDAATMAVRYAEGRLPALETLGDEDPRRPARQNMRKRPANYILEPPRQPFTLPSTRLEDGWHGGRRSSGLGWSRAG</sequence>
<dbReference type="Gene3D" id="3.90.1750.20">
    <property type="entry name" value="Putative Large Serine Recombinase, Chain B, Domain 2"/>
    <property type="match status" value="1"/>
</dbReference>
<accession>A0ABT6P9M2</accession>
<keyword evidence="1" id="KW-0238">DNA-binding</keyword>
<evidence type="ECO:0000256" key="4">
    <source>
        <dbReference type="SAM" id="MobiDB-lite"/>
    </source>
</evidence>
<dbReference type="Proteomes" id="UP001160301">
    <property type="component" value="Unassembled WGS sequence"/>
</dbReference>
<name>A0ABT6P9M2_9BACT</name>
<dbReference type="PANTHER" id="PTHR30461">
    <property type="entry name" value="DNA-INVERTASE FROM LAMBDOID PROPHAGE"/>
    <property type="match status" value="1"/>
</dbReference>
<feature type="coiled-coil region" evidence="3">
    <location>
        <begin position="478"/>
        <end position="505"/>
    </location>
</feature>
<dbReference type="InterPro" id="IPR006119">
    <property type="entry name" value="Resolv_N"/>
</dbReference>
<feature type="region of interest" description="Disordered" evidence="4">
    <location>
        <begin position="1"/>
        <end position="24"/>
    </location>
</feature>
<dbReference type="SMART" id="SM00857">
    <property type="entry name" value="Resolvase"/>
    <property type="match status" value="1"/>
</dbReference>
<evidence type="ECO:0000256" key="2">
    <source>
        <dbReference type="ARBA" id="ARBA00023172"/>
    </source>
</evidence>
<proteinExistence type="predicted"/>
<dbReference type="InterPro" id="IPR011109">
    <property type="entry name" value="DNA_bind_recombinase_dom"/>
</dbReference>
<comment type="caution">
    <text evidence="7">The sequence shown here is derived from an EMBL/GenBank/DDBJ whole genome shotgun (WGS) entry which is preliminary data.</text>
</comment>
<dbReference type="InterPro" id="IPR050639">
    <property type="entry name" value="SSR_resolvase"/>
</dbReference>
<dbReference type="EMBL" id="JARZHI010000100">
    <property type="protein sequence ID" value="MDI1436967.1"/>
    <property type="molecule type" value="Genomic_DNA"/>
</dbReference>
<organism evidence="7 8">
    <name type="scientific">Polyangium sorediatum</name>
    <dbReference type="NCBI Taxonomy" id="889274"/>
    <lineage>
        <taxon>Bacteria</taxon>
        <taxon>Pseudomonadati</taxon>
        <taxon>Myxococcota</taxon>
        <taxon>Polyangia</taxon>
        <taxon>Polyangiales</taxon>
        <taxon>Polyangiaceae</taxon>
        <taxon>Polyangium</taxon>
    </lineage>
</organism>
<dbReference type="InterPro" id="IPR036162">
    <property type="entry name" value="Resolvase-like_N_sf"/>
</dbReference>
<dbReference type="PROSITE" id="PS51736">
    <property type="entry name" value="RECOMBINASES_3"/>
    <property type="match status" value="1"/>
</dbReference>
<feature type="non-terminal residue" evidence="7">
    <location>
        <position position="634"/>
    </location>
</feature>
<dbReference type="CDD" id="cd03768">
    <property type="entry name" value="SR_ResInv"/>
    <property type="match status" value="1"/>
</dbReference>
<evidence type="ECO:0000259" key="6">
    <source>
        <dbReference type="PROSITE" id="PS51737"/>
    </source>
</evidence>
<dbReference type="PROSITE" id="PS51737">
    <property type="entry name" value="RECOMBINASE_DNA_BIND"/>
    <property type="match status" value="1"/>
</dbReference>
<dbReference type="PANTHER" id="PTHR30461:SF2">
    <property type="entry name" value="SERINE RECOMBINASE PINE-RELATED"/>
    <property type="match status" value="1"/>
</dbReference>
<keyword evidence="3" id="KW-0175">Coiled coil</keyword>
<dbReference type="Gene3D" id="3.40.50.1390">
    <property type="entry name" value="Resolvase, N-terminal catalytic domain"/>
    <property type="match status" value="1"/>
</dbReference>
<dbReference type="InterPro" id="IPR038109">
    <property type="entry name" value="DNA_bind_recomb_sf"/>
</dbReference>
<evidence type="ECO:0000313" key="7">
    <source>
        <dbReference type="EMBL" id="MDI1436967.1"/>
    </source>
</evidence>
<gene>
    <name evidence="7" type="ORF">QHF89_46100</name>
</gene>
<evidence type="ECO:0000259" key="5">
    <source>
        <dbReference type="PROSITE" id="PS51736"/>
    </source>
</evidence>
<dbReference type="SUPFAM" id="SSF53041">
    <property type="entry name" value="Resolvase-like"/>
    <property type="match status" value="1"/>
</dbReference>
<dbReference type="RefSeq" id="WP_284721831.1">
    <property type="nucleotide sequence ID" value="NZ_JARZHI010000100.1"/>
</dbReference>
<evidence type="ECO:0000256" key="1">
    <source>
        <dbReference type="ARBA" id="ARBA00023125"/>
    </source>
</evidence>
<evidence type="ECO:0000313" key="8">
    <source>
        <dbReference type="Proteomes" id="UP001160301"/>
    </source>
</evidence>
<feature type="domain" description="Resolvase/invertase-type recombinase catalytic" evidence="5">
    <location>
        <begin position="72"/>
        <end position="219"/>
    </location>
</feature>
<keyword evidence="2" id="KW-0233">DNA recombination</keyword>
<dbReference type="Pfam" id="PF07508">
    <property type="entry name" value="Recombinase"/>
    <property type="match status" value="1"/>
</dbReference>
<evidence type="ECO:0000256" key="3">
    <source>
        <dbReference type="SAM" id="Coils"/>
    </source>
</evidence>